<feature type="region of interest" description="Disordered" evidence="1">
    <location>
        <begin position="63"/>
        <end position="98"/>
    </location>
</feature>
<dbReference type="Proteomes" id="UP000492821">
    <property type="component" value="Unassembled WGS sequence"/>
</dbReference>
<reference evidence="2" key="1">
    <citation type="journal article" date="2013" name="Genetics">
        <title>The draft genome and transcriptome of Panagrellus redivivus are shaped by the harsh demands of a free-living lifestyle.</title>
        <authorList>
            <person name="Srinivasan J."/>
            <person name="Dillman A.R."/>
            <person name="Macchietto M.G."/>
            <person name="Heikkinen L."/>
            <person name="Lakso M."/>
            <person name="Fracchia K.M."/>
            <person name="Antoshechkin I."/>
            <person name="Mortazavi A."/>
            <person name="Wong G."/>
            <person name="Sternberg P.W."/>
        </authorList>
    </citation>
    <scope>NUCLEOTIDE SEQUENCE [LARGE SCALE GENOMIC DNA]</scope>
    <source>
        <strain evidence="2">MT8872</strain>
    </source>
</reference>
<accession>A0A7E4VY88</accession>
<sequence>MKKHGRHLEKVKMQKPALQQPNRGPTASAWVEDACFCMCLLPIGHDSYPSKVACFQWIAEQSKEEVGTGGGEKNTDKSGNIRRQAMKNGCMKRDVSHG</sequence>
<proteinExistence type="predicted"/>
<evidence type="ECO:0000313" key="3">
    <source>
        <dbReference type="WBParaSite" id="Pan_g4281.t1"/>
    </source>
</evidence>
<dbReference type="AlphaFoldDB" id="A0A7E4VY88"/>
<keyword evidence="2" id="KW-1185">Reference proteome</keyword>
<reference evidence="3" key="2">
    <citation type="submission" date="2020-10" db="UniProtKB">
        <authorList>
            <consortium name="WormBaseParasite"/>
        </authorList>
    </citation>
    <scope>IDENTIFICATION</scope>
</reference>
<evidence type="ECO:0000256" key="1">
    <source>
        <dbReference type="SAM" id="MobiDB-lite"/>
    </source>
</evidence>
<organism evidence="2 3">
    <name type="scientific">Panagrellus redivivus</name>
    <name type="common">Microworm</name>
    <dbReference type="NCBI Taxonomy" id="6233"/>
    <lineage>
        <taxon>Eukaryota</taxon>
        <taxon>Metazoa</taxon>
        <taxon>Ecdysozoa</taxon>
        <taxon>Nematoda</taxon>
        <taxon>Chromadorea</taxon>
        <taxon>Rhabditida</taxon>
        <taxon>Tylenchina</taxon>
        <taxon>Panagrolaimomorpha</taxon>
        <taxon>Panagrolaimoidea</taxon>
        <taxon>Panagrolaimidae</taxon>
        <taxon>Panagrellus</taxon>
    </lineage>
</organism>
<evidence type="ECO:0000313" key="2">
    <source>
        <dbReference type="Proteomes" id="UP000492821"/>
    </source>
</evidence>
<name>A0A7E4VY88_PANRE</name>
<feature type="region of interest" description="Disordered" evidence="1">
    <location>
        <begin position="1"/>
        <end position="25"/>
    </location>
</feature>
<dbReference type="WBParaSite" id="Pan_g4281.t1">
    <property type="protein sequence ID" value="Pan_g4281.t1"/>
    <property type="gene ID" value="Pan_g4281"/>
</dbReference>
<protein>
    <submittedName>
        <fullName evidence="3">Uncharacterized protein</fullName>
    </submittedName>
</protein>